<dbReference type="AlphaFoldDB" id="A0A1T4NG31"/>
<feature type="transmembrane region" description="Helical" evidence="7">
    <location>
        <begin position="419"/>
        <end position="438"/>
    </location>
</feature>
<name>A0A1T4NG31_9FIRM</name>
<dbReference type="OrthoDB" id="9780162at2"/>
<accession>A0A1T4NG31</accession>
<reference evidence="10" key="1">
    <citation type="submission" date="2017-02" db="EMBL/GenBank/DDBJ databases">
        <authorList>
            <person name="Varghese N."/>
            <person name="Submissions S."/>
        </authorList>
    </citation>
    <scope>NUCLEOTIDE SEQUENCE [LARGE SCALE GENOMIC DNA]</scope>
    <source>
        <strain evidence="10">ATCC BAA-73</strain>
    </source>
</reference>
<dbReference type="PIRSF" id="PIRSF006060">
    <property type="entry name" value="AA_transporter"/>
    <property type="match status" value="1"/>
</dbReference>
<dbReference type="GO" id="GO:0016020">
    <property type="term" value="C:membrane"/>
    <property type="evidence" value="ECO:0007669"/>
    <property type="project" value="UniProtKB-SubCell"/>
</dbReference>
<evidence type="ECO:0000256" key="6">
    <source>
        <dbReference type="ARBA" id="ARBA00023136"/>
    </source>
</evidence>
<dbReference type="InterPro" id="IPR004841">
    <property type="entry name" value="AA-permease/SLC12A_dom"/>
</dbReference>
<evidence type="ECO:0000256" key="5">
    <source>
        <dbReference type="ARBA" id="ARBA00022989"/>
    </source>
</evidence>
<feature type="transmembrane region" description="Helical" evidence="7">
    <location>
        <begin position="350"/>
        <end position="368"/>
    </location>
</feature>
<dbReference type="GO" id="GO:0006865">
    <property type="term" value="P:amino acid transport"/>
    <property type="evidence" value="ECO:0007669"/>
    <property type="project" value="UniProtKB-KW"/>
</dbReference>
<keyword evidence="10" id="KW-1185">Reference proteome</keyword>
<dbReference type="PANTHER" id="PTHR43495:SF5">
    <property type="entry name" value="GAMMA-AMINOBUTYRIC ACID PERMEASE"/>
    <property type="match status" value="1"/>
</dbReference>
<keyword evidence="3 7" id="KW-0812">Transmembrane</keyword>
<evidence type="ECO:0000256" key="2">
    <source>
        <dbReference type="ARBA" id="ARBA00022448"/>
    </source>
</evidence>
<evidence type="ECO:0000259" key="8">
    <source>
        <dbReference type="Pfam" id="PF00324"/>
    </source>
</evidence>
<proteinExistence type="predicted"/>
<dbReference type="PANTHER" id="PTHR43495">
    <property type="entry name" value="GABA PERMEASE"/>
    <property type="match status" value="1"/>
</dbReference>
<gene>
    <name evidence="9" type="ORF">SAMN02745118_01804</name>
</gene>
<evidence type="ECO:0000313" key="10">
    <source>
        <dbReference type="Proteomes" id="UP000190625"/>
    </source>
</evidence>
<dbReference type="Proteomes" id="UP000190625">
    <property type="component" value="Unassembled WGS sequence"/>
</dbReference>
<keyword evidence="6 7" id="KW-0472">Membrane</keyword>
<dbReference type="Pfam" id="PF00324">
    <property type="entry name" value="AA_permease"/>
    <property type="match status" value="1"/>
</dbReference>
<organism evidence="9 10">
    <name type="scientific">Selenihalanaerobacter shriftii</name>
    <dbReference type="NCBI Taxonomy" id="142842"/>
    <lineage>
        <taxon>Bacteria</taxon>
        <taxon>Bacillati</taxon>
        <taxon>Bacillota</taxon>
        <taxon>Clostridia</taxon>
        <taxon>Halanaerobiales</taxon>
        <taxon>Halobacteroidaceae</taxon>
        <taxon>Selenihalanaerobacter</taxon>
    </lineage>
</organism>
<feature type="transmembrane region" description="Helical" evidence="7">
    <location>
        <begin position="389"/>
        <end position="413"/>
    </location>
</feature>
<evidence type="ECO:0000256" key="1">
    <source>
        <dbReference type="ARBA" id="ARBA00004141"/>
    </source>
</evidence>
<feature type="transmembrane region" description="Helical" evidence="7">
    <location>
        <begin position="276"/>
        <end position="300"/>
    </location>
</feature>
<feature type="transmembrane region" description="Helical" evidence="7">
    <location>
        <begin position="114"/>
        <end position="137"/>
    </location>
</feature>
<keyword evidence="4" id="KW-0029">Amino-acid transport</keyword>
<feature type="transmembrane region" description="Helical" evidence="7">
    <location>
        <begin position="12"/>
        <end position="34"/>
    </location>
</feature>
<evidence type="ECO:0000256" key="3">
    <source>
        <dbReference type="ARBA" id="ARBA00022692"/>
    </source>
</evidence>
<feature type="transmembrane region" description="Helical" evidence="7">
    <location>
        <begin position="80"/>
        <end position="102"/>
    </location>
</feature>
<protein>
    <submittedName>
        <fullName evidence="9">L-asparagine transporter</fullName>
    </submittedName>
</protein>
<feature type="transmembrane region" description="Helical" evidence="7">
    <location>
        <begin position="40"/>
        <end position="59"/>
    </location>
</feature>
<feature type="domain" description="Amino acid permease/ SLC12A" evidence="8">
    <location>
        <begin position="12"/>
        <end position="435"/>
    </location>
</feature>
<evidence type="ECO:0000256" key="4">
    <source>
        <dbReference type="ARBA" id="ARBA00022970"/>
    </source>
</evidence>
<keyword evidence="2" id="KW-0813">Transport</keyword>
<dbReference type="GO" id="GO:0055085">
    <property type="term" value="P:transmembrane transport"/>
    <property type="evidence" value="ECO:0007669"/>
    <property type="project" value="InterPro"/>
</dbReference>
<feature type="transmembrane region" description="Helical" evidence="7">
    <location>
        <begin position="327"/>
        <end position="344"/>
    </location>
</feature>
<dbReference type="EMBL" id="FUWM01000014">
    <property type="protein sequence ID" value="SJZ78209.1"/>
    <property type="molecule type" value="Genomic_DNA"/>
</dbReference>
<feature type="transmembrane region" description="Helical" evidence="7">
    <location>
        <begin position="230"/>
        <end position="256"/>
    </location>
</feature>
<comment type="subcellular location">
    <subcellularLocation>
        <location evidence="1">Membrane</location>
        <topology evidence="1">Multi-pass membrane protein</topology>
    </subcellularLocation>
</comment>
<dbReference type="STRING" id="142842.SAMN02745118_01804"/>
<feature type="transmembrane region" description="Helical" evidence="7">
    <location>
        <begin position="192"/>
        <end position="218"/>
    </location>
</feature>
<keyword evidence="5 7" id="KW-1133">Transmembrane helix</keyword>
<dbReference type="RefSeq" id="WP_078810259.1">
    <property type="nucleotide sequence ID" value="NZ_FUWM01000014.1"/>
</dbReference>
<evidence type="ECO:0000313" key="9">
    <source>
        <dbReference type="EMBL" id="SJZ78209.1"/>
    </source>
</evidence>
<feature type="transmembrane region" description="Helical" evidence="7">
    <location>
        <begin position="149"/>
        <end position="172"/>
    </location>
</feature>
<evidence type="ECO:0000256" key="7">
    <source>
        <dbReference type="SAM" id="Phobius"/>
    </source>
</evidence>
<sequence>MTENQGELSVWHLTLLALGTIVGGSFFLGSAIAIKSAGPGILISYLIGGILVYIISVALSEMTVAYQVPGSFRTYAEQMYGPGVGFVVGWVYWTGIILAMSSEATAASVFLRTWIPGVSLSVMATIIIIIVTLLNLLGAKLLTTLESGLALIKISAIIGFILLALGLIIGVFPGKGPIGIGVLETEPLFPGGLTAIAGSMLIVMFTYAGFEIIGLAASEANNPHQTIPRAIIFTVLGLTTLYIIGITVLLPLVPTVNLTNEVSPLVISLTRSGLDWAAGVMNIVLVIAILSTMLAAMFGLGRMMHSLANEGYAPTWLKEEREVPQRGILFSGFGMLAGVALANLLPSQIYIFLVSSGGFALLFTYIIIMATHYKFRKEKGCPPKGNCQLLGFPYTSLFGLISLIAILISMPLIPGQGAGLFAGLSLVVFYTLIYGIMFI</sequence>
<dbReference type="Gene3D" id="1.20.1740.10">
    <property type="entry name" value="Amino acid/polyamine transporter I"/>
    <property type="match status" value="1"/>
</dbReference>